<evidence type="ECO:0000256" key="2">
    <source>
        <dbReference type="ARBA" id="ARBA00005098"/>
    </source>
</evidence>
<proteinExistence type="inferred from homology"/>
<keyword evidence="8" id="KW-0464">Manganese</keyword>
<evidence type="ECO:0000313" key="12">
    <source>
        <dbReference type="EMBL" id="PIT91148.1"/>
    </source>
</evidence>
<comment type="similarity">
    <text evidence="10 11">Belongs to the arginase family.</text>
</comment>
<dbReference type="InterPro" id="IPR023696">
    <property type="entry name" value="Ureohydrolase_dom_sf"/>
</dbReference>
<dbReference type="Proteomes" id="UP000228809">
    <property type="component" value="Unassembled WGS sequence"/>
</dbReference>
<comment type="catalytic activity">
    <reaction evidence="9">
        <text>L-arginine + H2O = urea + L-ornithine</text>
        <dbReference type="Rhea" id="RHEA:20569"/>
        <dbReference type="ChEBI" id="CHEBI:15377"/>
        <dbReference type="ChEBI" id="CHEBI:16199"/>
        <dbReference type="ChEBI" id="CHEBI:32682"/>
        <dbReference type="ChEBI" id="CHEBI:46911"/>
        <dbReference type="EC" id="3.5.3.1"/>
    </reaction>
</comment>
<comment type="cofactor">
    <cofactor evidence="1">
        <name>Mn(2+)</name>
        <dbReference type="ChEBI" id="CHEBI:29035"/>
    </cofactor>
</comment>
<evidence type="ECO:0000256" key="11">
    <source>
        <dbReference type="RuleBase" id="RU003684"/>
    </source>
</evidence>
<comment type="caution">
    <text evidence="12">The sequence shown here is derived from an EMBL/GenBank/DDBJ whole genome shotgun (WGS) entry which is preliminary data.</text>
</comment>
<dbReference type="AlphaFoldDB" id="A0A2M6WED4"/>
<dbReference type="PRINTS" id="PR00116">
    <property type="entry name" value="ARGINASE"/>
</dbReference>
<evidence type="ECO:0000256" key="6">
    <source>
        <dbReference type="ARBA" id="ARBA00022723"/>
    </source>
</evidence>
<evidence type="ECO:0000256" key="9">
    <source>
        <dbReference type="ARBA" id="ARBA00047391"/>
    </source>
</evidence>
<dbReference type="EMBL" id="PFBJ01000009">
    <property type="protein sequence ID" value="PIT91148.1"/>
    <property type="molecule type" value="Genomic_DNA"/>
</dbReference>
<dbReference type="CDD" id="cd09989">
    <property type="entry name" value="Arginase"/>
    <property type="match status" value="1"/>
</dbReference>
<dbReference type="GO" id="GO:0005829">
    <property type="term" value="C:cytosol"/>
    <property type="evidence" value="ECO:0007669"/>
    <property type="project" value="TreeGrafter"/>
</dbReference>
<accession>A0A2M6WED4</accession>
<dbReference type="SUPFAM" id="SSF52768">
    <property type="entry name" value="Arginase/deacetylase"/>
    <property type="match status" value="1"/>
</dbReference>
<evidence type="ECO:0000256" key="7">
    <source>
        <dbReference type="ARBA" id="ARBA00022801"/>
    </source>
</evidence>
<dbReference type="PROSITE" id="PS01053">
    <property type="entry name" value="ARGINASE_1"/>
    <property type="match status" value="1"/>
</dbReference>
<evidence type="ECO:0000256" key="5">
    <source>
        <dbReference type="ARBA" id="ARBA00022503"/>
    </source>
</evidence>
<dbReference type="InterPro" id="IPR006035">
    <property type="entry name" value="Ureohydrolase"/>
</dbReference>
<dbReference type="InterPro" id="IPR020855">
    <property type="entry name" value="Ureohydrolase_Mn_BS"/>
</dbReference>
<dbReference type="PROSITE" id="PS51409">
    <property type="entry name" value="ARGINASE_2"/>
    <property type="match status" value="1"/>
</dbReference>
<evidence type="ECO:0000256" key="1">
    <source>
        <dbReference type="ARBA" id="ARBA00001936"/>
    </source>
</evidence>
<protein>
    <recommendedName>
        <fullName evidence="4">Arginase</fullName>
        <ecNumber evidence="3">3.5.3.1</ecNumber>
    </recommendedName>
</protein>
<evidence type="ECO:0000313" key="13">
    <source>
        <dbReference type="Proteomes" id="UP000228809"/>
    </source>
</evidence>
<evidence type="ECO:0000256" key="4">
    <source>
        <dbReference type="ARBA" id="ARBA00018123"/>
    </source>
</evidence>
<dbReference type="GO" id="GO:0030145">
    <property type="term" value="F:manganese ion binding"/>
    <property type="evidence" value="ECO:0007669"/>
    <property type="project" value="TreeGrafter"/>
</dbReference>
<dbReference type="PANTHER" id="PTHR43782">
    <property type="entry name" value="ARGINASE"/>
    <property type="match status" value="1"/>
</dbReference>
<sequence>MERNSLAFYKRSTSRDSVTLLSVPLEIGSDERGLAEAPTYLFDQGLEKVLASLGREISETKTISVPQVQQVASAGRMKYGEEIAAVAKRVAMATEKAMKRGDTVITLGGDHSISMGTIAGAAAAYQSLGVIYIDAHPDCNTDETTISGNVHGMVTAAAMGVGHEVLTKIAKRHVDPENFVFLGLKDIDEAEIEFLQKRSIPCTTILDIARHGLAPALAAIDRLAHKVDAVWVSLDMDAIDAAYAPGVGLDSPDGLTRREIVGIAQYLGKTCRVAGLDIVEMVPKKDTDAKTAGLALELLARFLGGEYNWYKGYMDTYRETNVTESSKRILTTREQGQAV</sequence>
<dbReference type="InterPro" id="IPR014033">
    <property type="entry name" value="Arginase"/>
</dbReference>
<dbReference type="Gene3D" id="3.40.800.10">
    <property type="entry name" value="Ureohydrolase domain"/>
    <property type="match status" value="1"/>
</dbReference>
<keyword evidence="5" id="KW-0056">Arginine metabolism</keyword>
<dbReference type="GO" id="GO:0000050">
    <property type="term" value="P:urea cycle"/>
    <property type="evidence" value="ECO:0007669"/>
    <property type="project" value="UniProtKB-UniPathway"/>
</dbReference>
<evidence type="ECO:0000256" key="8">
    <source>
        <dbReference type="ARBA" id="ARBA00023211"/>
    </source>
</evidence>
<dbReference type="GO" id="GO:0004053">
    <property type="term" value="F:arginase activity"/>
    <property type="evidence" value="ECO:0007669"/>
    <property type="project" value="UniProtKB-EC"/>
</dbReference>
<keyword evidence="6" id="KW-0479">Metal-binding</keyword>
<comment type="pathway">
    <text evidence="2">Nitrogen metabolism; urea cycle; L-ornithine and urea from L-arginine: step 1/1.</text>
</comment>
<dbReference type="PANTHER" id="PTHR43782:SF3">
    <property type="entry name" value="ARGINASE"/>
    <property type="match status" value="1"/>
</dbReference>
<name>A0A2M6WED4_9BACT</name>
<dbReference type="Pfam" id="PF00491">
    <property type="entry name" value="Arginase"/>
    <property type="match status" value="1"/>
</dbReference>
<keyword evidence="7 11" id="KW-0378">Hydrolase</keyword>
<organism evidence="12 13">
    <name type="scientific">Candidatus Kaiserbacteria bacterium CG10_big_fil_rev_8_21_14_0_10_49_17</name>
    <dbReference type="NCBI Taxonomy" id="1974609"/>
    <lineage>
        <taxon>Bacteria</taxon>
        <taxon>Candidatus Kaiseribacteriota</taxon>
    </lineage>
</organism>
<reference evidence="13" key="1">
    <citation type="submission" date="2017-09" db="EMBL/GenBank/DDBJ databases">
        <title>Depth-based differentiation of microbial function through sediment-hosted aquifers and enrichment of novel symbionts in the deep terrestrial subsurface.</title>
        <authorList>
            <person name="Probst A.J."/>
            <person name="Ladd B."/>
            <person name="Jarett J.K."/>
            <person name="Geller-Mcgrath D.E."/>
            <person name="Sieber C.M.K."/>
            <person name="Emerson J.B."/>
            <person name="Anantharaman K."/>
            <person name="Thomas B.C."/>
            <person name="Malmstrom R."/>
            <person name="Stieglmeier M."/>
            <person name="Klingl A."/>
            <person name="Woyke T."/>
            <person name="Ryan C.M."/>
            <person name="Banfield J.F."/>
        </authorList>
    </citation>
    <scope>NUCLEOTIDE SEQUENCE [LARGE SCALE GENOMIC DNA]</scope>
</reference>
<evidence type="ECO:0000256" key="3">
    <source>
        <dbReference type="ARBA" id="ARBA00012168"/>
    </source>
</evidence>
<dbReference type="GO" id="GO:0006525">
    <property type="term" value="P:arginine metabolic process"/>
    <property type="evidence" value="ECO:0007669"/>
    <property type="project" value="UniProtKB-KW"/>
</dbReference>
<gene>
    <name evidence="12" type="ORF">COU17_01980</name>
</gene>
<evidence type="ECO:0000256" key="10">
    <source>
        <dbReference type="PROSITE-ProRule" id="PRU00742"/>
    </source>
</evidence>
<dbReference type="EC" id="3.5.3.1" evidence="3"/>
<dbReference type="UniPathway" id="UPA00158">
    <property type="reaction ID" value="UER00270"/>
</dbReference>